<dbReference type="InterPro" id="IPR036597">
    <property type="entry name" value="Fido-like_dom_sf"/>
</dbReference>
<accession>A0A223V3X9</accession>
<name>A0A223V3X9_9FLAO</name>
<dbReference type="Proteomes" id="UP000215244">
    <property type="component" value="Chromosome"/>
</dbReference>
<dbReference type="SUPFAM" id="SSF140931">
    <property type="entry name" value="Fic-like"/>
    <property type="match status" value="1"/>
</dbReference>
<dbReference type="Pfam" id="PF02661">
    <property type="entry name" value="Fic"/>
    <property type="match status" value="1"/>
</dbReference>
<dbReference type="OrthoDB" id="9814400at2"/>
<dbReference type="AlphaFoldDB" id="A0A223V3X9"/>
<protein>
    <submittedName>
        <fullName evidence="1">Cell filamentation protein Fic</fullName>
    </submittedName>
</protein>
<proteinExistence type="predicted"/>
<dbReference type="PANTHER" id="PTHR13504">
    <property type="entry name" value="FIDO DOMAIN-CONTAINING PROTEIN DDB_G0283145"/>
    <property type="match status" value="1"/>
</dbReference>
<keyword evidence="2" id="KW-1185">Reference proteome</keyword>
<evidence type="ECO:0000313" key="1">
    <source>
        <dbReference type="EMBL" id="ASV30114.1"/>
    </source>
</evidence>
<dbReference type="PROSITE" id="PS51459">
    <property type="entry name" value="FIDO"/>
    <property type="match status" value="1"/>
</dbReference>
<sequence length="202" mass="23722">MGLNFDYQDGQTPLDVEEKEGLKIKSITTQGELDEFEQLNIEKAVEWTIHTNFKPEKILTEKFIKDLHKRMYGDVWKWAGEFRKTEKNIGVPWTQIGIDLKNLMDDTKYWIENKSYSPEEITIKFKHRLVSIHCFPNGNGRHSRLMADIIIESIFGQKIFPWHQSNMVEPNETRKAYINALKYADNGDIEPLLDFAKNQTDK</sequence>
<dbReference type="Gene3D" id="1.10.3290.10">
    <property type="entry name" value="Fido-like domain"/>
    <property type="match status" value="1"/>
</dbReference>
<reference evidence="1 2" key="1">
    <citation type="submission" date="2017-08" db="EMBL/GenBank/DDBJ databases">
        <title>The complete genome sequence of Maribacter sp. B1, isolated from deep-sea sediment.</title>
        <authorList>
            <person name="Wu Y.-H."/>
            <person name="Cheng H."/>
            <person name="Xu X.-W."/>
        </authorList>
    </citation>
    <scope>NUCLEOTIDE SEQUENCE [LARGE SCALE GENOMIC DNA]</scope>
    <source>
        <strain evidence="1 2">B1</strain>
    </source>
</reference>
<dbReference type="InterPro" id="IPR003812">
    <property type="entry name" value="Fido"/>
</dbReference>
<dbReference type="RefSeq" id="WP_094996735.1">
    <property type="nucleotide sequence ID" value="NZ_BMJL01000002.1"/>
</dbReference>
<evidence type="ECO:0000313" key="2">
    <source>
        <dbReference type="Proteomes" id="UP000215244"/>
    </source>
</evidence>
<dbReference type="InterPro" id="IPR013436">
    <property type="entry name" value="Mobile_mystery_prot_B"/>
</dbReference>
<dbReference type="NCBIfam" id="TIGR02613">
    <property type="entry name" value="mob_myst_B"/>
    <property type="match status" value="1"/>
</dbReference>
<dbReference type="InterPro" id="IPR040198">
    <property type="entry name" value="Fido_containing"/>
</dbReference>
<organism evidence="1 2">
    <name type="scientific">Maribacter cobaltidurans</name>
    <dbReference type="NCBI Taxonomy" id="1178778"/>
    <lineage>
        <taxon>Bacteria</taxon>
        <taxon>Pseudomonadati</taxon>
        <taxon>Bacteroidota</taxon>
        <taxon>Flavobacteriia</taxon>
        <taxon>Flavobacteriales</taxon>
        <taxon>Flavobacteriaceae</taxon>
        <taxon>Maribacter</taxon>
    </lineage>
</organism>
<gene>
    <name evidence="1" type="ORF">CJ263_07675</name>
</gene>
<dbReference type="EMBL" id="CP022957">
    <property type="protein sequence ID" value="ASV30114.1"/>
    <property type="molecule type" value="Genomic_DNA"/>
</dbReference>
<dbReference type="PANTHER" id="PTHR13504:SF39">
    <property type="entry name" value="CELL FILAMENTATION PROTEIN"/>
    <property type="match status" value="1"/>
</dbReference>
<dbReference type="KEGG" id="marb:CJ263_07675"/>